<evidence type="ECO:0000256" key="1">
    <source>
        <dbReference type="SAM" id="MobiDB-lite"/>
    </source>
</evidence>
<dbReference type="PANTHER" id="PTHR10775">
    <property type="entry name" value="OS08G0208400 PROTEIN"/>
    <property type="match status" value="1"/>
</dbReference>
<organism evidence="3 4">
    <name type="scientific">Artemisia annua</name>
    <name type="common">Sweet wormwood</name>
    <dbReference type="NCBI Taxonomy" id="35608"/>
    <lineage>
        <taxon>Eukaryota</taxon>
        <taxon>Viridiplantae</taxon>
        <taxon>Streptophyta</taxon>
        <taxon>Embryophyta</taxon>
        <taxon>Tracheophyta</taxon>
        <taxon>Spermatophyta</taxon>
        <taxon>Magnoliopsida</taxon>
        <taxon>eudicotyledons</taxon>
        <taxon>Gunneridae</taxon>
        <taxon>Pentapetalae</taxon>
        <taxon>asterids</taxon>
        <taxon>campanulids</taxon>
        <taxon>Asterales</taxon>
        <taxon>Asteraceae</taxon>
        <taxon>Asteroideae</taxon>
        <taxon>Anthemideae</taxon>
        <taxon>Artemisiinae</taxon>
        <taxon>Artemisia</taxon>
    </lineage>
</organism>
<keyword evidence="4" id="KW-1185">Reference proteome</keyword>
<dbReference type="EMBL" id="PKPP01007246">
    <property type="protein sequence ID" value="PWA53940.1"/>
    <property type="molecule type" value="Genomic_DNA"/>
</dbReference>
<dbReference type="AlphaFoldDB" id="A0A2U1LYB4"/>
<reference evidence="3 4" key="1">
    <citation type="journal article" date="2018" name="Mol. Plant">
        <title>The genome of Artemisia annua provides insight into the evolution of Asteraceae family and artemisinin biosynthesis.</title>
        <authorList>
            <person name="Shen Q."/>
            <person name="Zhang L."/>
            <person name="Liao Z."/>
            <person name="Wang S."/>
            <person name="Yan T."/>
            <person name="Shi P."/>
            <person name="Liu M."/>
            <person name="Fu X."/>
            <person name="Pan Q."/>
            <person name="Wang Y."/>
            <person name="Lv Z."/>
            <person name="Lu X."/>
            <person name="Zhang F."/>
            <person name="Jiang W."/>
            <person name="Ma Y."/>
            <person name="Chen M."/>
            <person name="Hao X."/>
            <person name="Li L."/>
            <person name="Tang Y."/>
            <person name="Lv G."/>
            <person name="Zhou Y."/>
            <person name="Sun X."/>
            <person name="Brodelius P.E."/>
            <person name="Rose J.K.C."/>
            <person name="Tang K."/>
        </authorList>
    </citation>
    <scope>NUCLEOTIDE SEQUENCE [LARGE SCALE GENOMIC DNA]</scope>
    <source>
        <strain evidence="4">cv. Huhao1</strain>
        <tissue evidence="3">Leaf</tissue>
    </source>
</reference>
<evidence type="ECO:0000313" key="4">
    <source>
        <dbReference type="Proteomes" id="UP000245207"/>
    </source>
</evidence>
<dbReference type="OrthoDB" id="1932595at2759"/>
<evidence type="ECO:0000259" key="2">
    <source>
        <dbReference type="Pfam" id="PF13963"/>
    </source>
</evidence>
<dbReference type="PANTHER" id="PTHR10775:SF182">
    <property type="entry name" value="TRANSPOSON, EN_SPM-LIKE, TRANSPOSASE-ASSOCIATED DOMAIN PROTEIN-RELATED"/>
    <property type="match status" value="1"/>
</dbReference>
<sequence>MDKSWINAPINSKTFRDGAQNFISFARATSIRGFIKCPCNRCCCLGKPLDLDKAHAHILRYGFLPGYKEWTVHGEHTISLPPSQSSNVNVEETSFGQEDIRGLVCDALGISSLPSDNGELGDTTMEGDTGESTESGSHGDEGLLYKKLLEECDKELYSGCKYSNLSFTLHLYHIKCIGGISNKTFSMILELLRDAFPHLTALPSSANEAKKLTKDLSFI</sequence>
<comment type="caution">
    <text evidence="3">The sequence shown here is derived from an EMBL/GenBank/DDBJ whole genome shotgun (WGS) entry which is preliminary data.</text>
</comment>
<gene>
    <name evidence="3" type="ORF">CTI12_AA409260</name>
</gene>
<feature type="region of interest" description="Disordered" evidence="1">
    <location>
        <begin position="114"/>
        <end position="139"/>
    </location>
</feature>
<accession>A0A2U1LYB4</accession>
<name>A0A2U1LYB4_ARTAN</name>
<proteinExistence type="predicted"/>
<feature type="domain" description="Transposase-associated" evidence="2">
    <location>
        <begin position="3"/>
        <end position="75"/>
    </location>
</feature>
<dbReference type="Pfam" id="PF13963">
    <property type="entry name" value="Transpos_assoc"/>
    <property type="match status" value="1"/>
</dbReference>
<protein>
    <recommendedName>
        <fullName evidence="2">Transposase-associated domain-containing protein</fullName>
    </recommendedName>
</protein>
<dbReference type="InterPro" id="IPR029480">
    <property type="entry name" value="Transpos_assoc"/>
</dbReference>
<evidence type="ECO:0000313" key="3">
    <source>
        <dbReference type="EMBL" id="PWA53940.1"/>
    </source>
</evidence>
<dbReference type="Proteomes" id="UP000245207">
    <property type="component" value="Unassembled WGS sequence"/>
</dbReference>